<comment type="subcellular location">
    <subcellularLocation>
        <location evidence="1">Cell projection</location>
        <location evidence="1">Cilium</location>
    </subcellularLocation>
</comment>
<sequence>MSMRESIISIGSRMMQRHEEDITFDLMTLEELQEMQNDLLQKIWMITLENDVYERYLYRQEPKSLNIIARLLDRARLTRRMTQHMLPKLSHMSFRESVISLHDFSRHSIASMSSLASITSVSRFGTPSLMTIGTTADTPKITMAHRMVMTKKELEELKKKLQRLEQYSRKRKTIMRAEIEEIEIRINEAQEAKAEFEKEVVTEGVDPITGKIPAERVIRFVEEWLRSANTIIERLRLRSATARMQIAKAGRQLVQREELGESLHAVDFEKLNIENQDYVKMLEEKSVYVIDMKRIAGYYHLKLTQHKQKLNDLSSALNKVKEDILSKQMQIKEFAGEHKVMEINVRRLEKQLKNLLNFMEYHTAPDILDFVKAREEYAKLERIFKLLQRRMNIEKIIYQEYQKQNQTNKKLTVTDEPKRKKKKKRISDTIYPIIY</sequence>
<name>A0ABP1PGR9_XYLVO</name>
<dbReference type="InterPro" id="IPR051885">
    <property type="entry name" value="CC_CF"/>
</dbReference>
<dbReference type="PANTHER" id="PTHR15654">
    <property type="entry name" value="COILED-COIL DOMAIN-CONTAINING PROTEIN 113-RELATED"/>
    <property type="match status" value="1"/>
</dbReference>
<organism evidence="9 10">
    <name type="scientific">Xylocopa violacea</name>
    <name type="common">Violet carpenter bee</name>
    <name type="synonym">Apis violacea</name>
    <dbReference type="NCBI Taxonomy" id="135666"/>
    <lineage>
        <taxon>Eukaryota</taxon>
        <taxon>Metazoa</taxon>
        <taxon>Ecdysozoa</taxon>
        <taxon>Arthropoda</taxon>
        <taxon>Hexapoda</taxon>
        <taxon>Insecta</taxon>
        <taxon>Pterygota</taxon>
        <taxon>Neoptera</taxon>
        <taxon>Endopterygota</taxon>
        <taxon>Hymenoptera</taxon>
        <taxon>Apocrita</taxon>
        <taxon>Aculeata</taxon>
        <taxon>Apoidea</taxon>
        <taxon>Anthophila</taxon>
        <taxon>Apidae</taxon>
        <taxon>Xylocopa</taxon>
        <taxon>Xylocopa</taxon>
    </lineage>
</organism>
<feature type="coiled-coil region" evidence="7">
    <location>
        <begin position="303"/>
        <end position="390"/>
    </location>
</feature>
<evidence type="ECO:0000259" key="8">
    <source>
        <dbReference type="Pfam" id="PF13870"/>
    </source>
</evidence>
<evidence type="ECO:0000256" key="4">
    <source>
        <dbReference type="ARBA" id="ARBA00023273"/>
    </source>
</evidence>
<proteinExistence type="inferred from homology"/>
<evidence type="ECO:0000313" key="10">
    <source>
        <dbReference type="Proteomes" id="UP001642520"/>
    </source>
</evidence>
<evidence type="ECO:0000256" key="2">
    <source>
        <dbReference type="ARBA" id="ARBA00022794"/>
    </source>
</evidence>
<gene>
    <name evidence="9" type="ORF">XYLVIOL_LOCUS9964</name>
</gene>
<dbReference type="Pfam" id="PF13870">
    <property type="entry name" value="CCDC113_CCDC96_CC"/>
    <property type="match status" value="1"/>
</dbReference>
<keyword evidence="4" id="KW-0966">Cell projection</keyword>
<accession>A0ABP1PGR9</accession>
<dbReference type="EMBL" id="CAXAJV020001300">
    <property type="protein sequence ID" value="CAL7950445.1"/>
    <property type="molecule type" value="Genomic_DNA"/>
</dbReference>
<evidence type="ECO:0000256" key="7">
    <source>
        <dbReference type="SAM" id="Coils"/>
    </source>
</evidence>
<dbReference type="PANTHER" id="PTHR15654:SF2">
    <property type="entry name" value="COILED-COIL DOMAIN-CONTAINING PROTEIN 113"/>
    <property type="match status" value="1"/>
</dbReference>
<comment type="caution">
    <text evidence="9">The sequence shown here is derived from an EMBL/GenBank/DDBJ whole genome shotgun (WGS) entry which is preliminary data.</text>
</comment>
<comment type="similarity">
    <text evidence="5">Belongs to the CFAP263 family.</text>
</comment>
<evidence type="ECO:0000256" key="5">
    <source>
        <dbReference type="ARBA" id="ARBA00044506"/>
    </source>
</evidence>
<evidence type="ECO:0000256" key="3">
    <source>
        <dbReference type="ARBA" id="ARBA00023054"/>
    </source>
</evidence>
<reference evidence="9 10" key="1">
    <citation type="submission" date="2024-08" db="EMBL/GenBank/DDBJ databases">
        <authorList>
            <person name="Will J Nash"/>
            <person name="Angela Man"/>
            <person name="Seanna McTaggart"/>
            <person name="Kendall Baker"/>
            <person name="Tom Barker"/>
            <person name="Leah Catchpole"/>
            <person name="Alex Durrant"/>
            <person name="Karim Gharbi"/>
            <person name="Naomi Irish"/>
            <person name="Gemy Kaithakottil"/>
            <person name="Debby Ku"/>
            <person name="Aaliyah Providence"/>
            <person name="Felix Shaw"/>
            <person name="David Swarbreck"/>
            <person name="Chris Watkins"/>
            <person name="Ann M. McCartney"/>
            <person name="Giulio Formenti"/>
            <person name="Alice Mouton"/>
            <person name="Noel Vella"/>
            <person name="Bjorn M von Reumont"/>
            <person name="Adriana Vella"/>
            <person name="Wilfried Haerty"/>
        </authorList>
    </citation>
    <scope>NUCLEOTIDE SEQUENCE [LARGE SCALE GENOMIC DNA]</scope>
</reference>
<dbReference type="InterPro" id="IPR025254">
    <property type="entry name" value="CCDC113/CCDC96_CC"/>
</dbReference>
<feature type="domain" description="CCDC113/CCDC96 coiled-coil" evidence="8">
    <location>
        <begin position="226"/>
        <end position="393"/>
    </location>
</feature>
<keyword evidence="10" id="KW-1185">Reference proteome</keyword>
<dbReference type="Proteomes" id="UP001642520">
    <property type="component" value="Unassembled WGS sequence"/>
</dbReference>
<evidence type="ECO:0000256" key="6">
    <source>
        <dbReference type="ARBA" id="ARBA00044798"/>
    </source>
</evidence>
<keyword evidence="2" id="KW-0970">Cilium biogenesis/degradation</keyword>
<protein>
    <recommendedName>
        <fullName evidence="6">Cilia- and flagella-associated protein 263</fullName>
    </recommendedName>
</protein>
<feature type="coiled-coil region" evidence="7">
    <location>
        <begin position="144"/>
        <end position="199"/>
    </location>
</feature>
<evidence type="ECO:0000313" key="9">
    <source>
        <dbReference type="EMBL" id="CAL7950445.1"/>
    </source>
</evidence>
<evidence type="ECO:0000256" key="1">
    <source>
        <dbReference type="ARBA" id="ARBA00004138"/>
    </source>
</evidence>
<keyword evidence="3 7" id="KW-0175">Coiled coil</keyword>